<evidence type="ECO:0000313" key="3">
    <source>
        <dbReference type="EMBL" id="PXF47210.1"/>
    </source>
</evidence>
<dbReference type="EMBL" id="NBIV01000027">
    <property type="protein sequence ID" value="PXF47210.1"/>
    <property type="molecule type" value="Genomic_DNA"/>
</dbReference>
<gene>
    <name evidence="3" type="ORF">BWQ96_02985</name>
</gene>
<reference evidence="3 4" key="1">
    <citation type="journal article" date="2018" name="Mol. Biol. Evol.">
        <title>Analysis of the draft genome of the red seaweed Gracilariopsis chorda provides insights into genome size evolution in Rhodophyta.</title>
        <authorList>
            <person name="Lee J."/>
            <person name="Yang E.C."/>
            <person name="Graf L."/>
            <person name="Yang J.H."/>
            <person name="Qiu H."/>
            <person name="Zel Zion U."/>
            <person name="Chan C.X."/>
            <person name="Stephens T.G."/>
            <person name="Weber A.P.M."/>
            <person name="Boo G.H."/>
            <person name="Boo S.M."/>
            <person name="Kim K.M."/>
            <person name="Shin Y."/>
            <person name="Jung M."/>
            <person name="Lee S.J."/>
            <person name="Yim H.S."/>
            <person name="Lee J.H."/>
            <person name="Bhattacharya D."/>
            <person name="Yoon H.S."/>
        </authorList>
    </citation>
    <scope>NUCLEOTIDE SEQUENCE [LARGE SCALE GENOMIC DNA]</scope>
    <source>
        <strain evidence="3 4">SKKU-2015</strain>
        <tissue evidence="3">Whole body</tissue>
    </source>
</reference>
<organism evidence="3 4">
    <name type="scientific">Gracilariopsis chorda</name>
    <dbReference type="NCBI Taxonomy" id="448386"/>
    <lineage>
        <taxon>Eukaryota</taxon>
        <taxon>Rhodophyta</taxon>
        <taxon>Florideophyceae</taxon>
        <taxon>Rhodymeniophycidae</taxon>
        <taxon>Gracilariales</taxon>
        <taxon>Gracilariaceae</taxon>
        <taxon>Gracilariopsis</taxon>
    </lineage>
</organism>
<evidence type="ECO:0008006" key="5">
    <source>
        <dbReference type="Google" id="ProtNLM"/>
    </source>
</evidence>
<sequence>MNPHRVLSVLALTCLLLAVHTVPSSASPVLVEHISPRSRVLNPEFTVRDDVGQEIGDAINDAVDGVDNAINKVEDETGLSRGAIIAIAAGAAVVVLLLLICLCCCCCCR</sequence>
<keyword evidence="1" id="KW-0812">Transmembrane</keyword>
<proteinExistence type="predicted"/>
<keyword evidence="1" id="KW-1133">Transmembrane helix</keyword>
<dbReference type="Proteomes" id="UP000247409">
    <property type="component" value="Unassembled WGS sequence"/>
</dbReference>
<evidence type="ECO:0000256" key="2">
    <source>
        <dbReference type="SAM" id="SignalP"/>
    </source>
</evidence>
<feature type="signal peptide" evidence="2">
    <location>
        <begin position="1"/>
        <end position="26"/>
    </location>
</feature>
<comment type="caution">
    <text evidence="3">The sequence shown here is derived from an EMBL/GenBank/DDBJ whole genome shotgun (WGS) entry which is preliminary data.</text>
</comment>
<keyword evidence="4" id="KW-1185">Reference proteome</keyword>
<accession>A0A2V3J1E5</accession>
<keyword evidence="1" id="KW-0472">Membrane</keyword>
<keyword evidence="2" id="KW-0732">Signal</keyword>
<protein>
    <recommendedName>
        <fullName evidence="5">t-SNARE coiled-coil homology domain-containing protein</fullName>
    </recommendedName>
</protein>
<feature type="chain" id="PRO_5016177677" description="t-SNARE coiled-coil homology domain-containing protein" evidence="2">
    <location>
        <begin position="27"/>
        <end position="109"/>
    </location>
</feature>
<evidence type="ECO:0000256" key="1">
    <source>
        <dbReference type="SAM" id="Phobius"/>
    </source>
</evidence>
<evidence type="ECO:0000313" key="4">
    <source>
        <dbReference type="Proteomes" id="UP000247409"/>
    </source>
</evidence>
<dbReference type="AlphaFoldDB" id="A0A2V3J1E5"/>
<name>A0A2V3J1E5_9FLOR</name>
<feature type="transmembrane region" description="Helical" evidence="1">
    <location>
        <begin position="83"/>
        <end position="108"/>
    </location>
</feature>